<sequence>MCLCLWLNAPPKSDVPTIELNMFNGANGLIFGFPMRFRMMAAHLLDSSTAPVEALMDQGLMLVMEQDRFLRLNCCKHSTRGIFLPPSPRSSRMLHKAYNSLVIDEVENEDFVFTLETVMAKFGEEMAPYWWTKL</sequence>
<proteinExistence type="predicted"/>
<protein>
    <submittedName>
        <fullName evidence="1">Uncharacterized protein</fullName>
    </submittedName>
</protein>
<reference evidence="1 2" key="1">
    <citation type="submission" date="2019-01" db="EMBL/GenBank/DDBJ databases">
        <title>Sequencing of cultivated peanut Arachis hypogaea provides insights into genome evolution and oil improvement.</title>
        <authorList>
            <person name="Chen X."/>
        </authorList>
    </citation>
    <scope>NUCLEOTIDE SEQUENCE [LARGE SCALE GENOMIC DNA]</scope>
    <source>
        <strain evidence="2">cv. Fuhuasheng</strain>
        <tissue evidence="1">Leaves</tissue>
    </source>
</reference>
<organism evidence="1 2">
    <name type="scientific">Arachis hypogaea</name>
    <name type="common">Peanut</name>
    <dbReference type="NCBI Taxonomy" id="3818"/>
    <lineage>
        <taxon>Eukaryota</taxon>
        <taxon>Viridiplantae</taxon>
        <taxon>Streptophyta</taxon>
        <taxon>Embryophyta</taxon>
        <taxon>Tracheophyta</taxon>
        <taxon>Spermatophyta</taxon>
        <taxon>Magnoliopsida</taxon>
        <taxon>eudicotyledons</taxon>
        <taxon>Gunneridae</taxon>
        <taxon>Pentapetalae</taxon>
        <taxon>rosids</taxon>
        <taxon>fabids</taxon>
        <taxon>Fabales</taxon>
        <taxon>Fabaceae</taxon>
        <taxon>Papilionoideae</taxon>
        <taxon>50 kb inversion clade</taxon>
        <taxon>dalbergioids sensu lato</taxon>
        <taxon>Dalbergieae</taxon>
        <taxon>Pterocarpus clade</taxon>
        <taxon>Arachis</taxon>
    </lineage>
</organism>
<dbReference type="AlphaFoldDB" id="A0A445D6Y8"/>
<dbReference type="EMBL" id="SDMP01000005">
    <property type="protein sequence ID" value="RYR58881.1"/>
    <property type="molecule type" value="Genomic_DNA"/>
</dbReference>
<dbReference type="Proteomes" id="UP000289738">
    <property type="component" value="Chromosome A05"/>
</dbReference>
<evidence type="ECO:0000313" key="2">
    <source>
        <dbReference type="Proteomes" id="UP000289738"/>
    </source>
</evidence>
<accession>A0A445D6Y8</accession>
<comment type="caution">
    <text evidence="1">The sequence shown here is derived from an EMBL/GenBank/DDBJ whole genome shotgun (WGS) entry which is preliminary data.</text>
</comment>
<name>A0A445D6Y8_ARAHY</name>
<evidence type="ECO:0000313" key="1">
    <source>
        <dbReference type="EMBL" id="RYR58881.1"/>
    </source>
</evidence>
<keyword evidence="2" id="KW-1185">Reference proteome</keyword>
<gene>
    <name evidence="1" type="ORF">Ahy_A05g024746</name>
</gene>